<protein>
    <submittedName>
        <fullName evidence="5">Translation initiation factor 1</fullName>
    </submittedName>
</protein>
<dbReference type="Gene3D" id="3.30.780.10">
    <property type="entry name" value="SUI1-like domain"/>
    <property type="match status" value="1"/>
</dbReference>
<dbReference type="GO" id="GO:0003729">
    <property type="term" value="F:mRNA binding"/>
    <property type="evidence" value="ECO:0007669"/>
    <property type="project" value="TreeGrafter"/>
</dbReference>
<dbReference type="InterPro" id="IPR050318">
    <property type="entry name" value="DENR/SUI1_TIF"/>
</dbReference>
<evidence type="ECO:0000256" key="3">
    <source>
        <dbReference type="ARBA" id="ARBA00022917"/>
    </source>
</evidence>
<dbReference type="PANTHER" id="PTHR12789">
    <property type="entry name" value="DENSITY-REGULATED PROTEIN HOMOLOG"/>
    <property type="match status" value="1"/>
</dbReference>
<dbReference type="Pfam" id="PF01253">
    <property type="entry name" value="SUI1"/>
    <property type="match status" value="1"/>
</dbReference>
<name>A0A1T5D7I3_9SPHI</name>
<evidence type="ECO:0000256" key="1">
    <source>
        <dbReference type="ARBA" id="ARBA00005422"/>
    </source>
</evidence>
<dbReference type="SUPFAM" id="SSF55159">
    <property type="entry name" value="eIF1-like"/>
    <property type="match status" value="1"/>
</dbReference>
<dbReference type="Proteomes" id="UP000189981">
    <property type="component" value="Unassembled WGS sequence"/>
</dbReference>
<keyword evidence="5" id="KW-0396">Initiation factor</keyword>
<reference evidence="6" key="1">
    <citation type="submission" date="2017-02" db="EMBL/GenBank/DDBJ databases">
        <authorList>
            <person name="Varghese N."/>
            <person name="Submissions S."/>
        </authorList>
    </citation>
    <scope>NUCLEOTIDE SEQUENCE [LARGE SCALE GENOMIC DNA]</scope>
    <source>
        <strain evidence="6">DSM 22385</strain>
    </source>
</reference>
<dbReference type="PANTHER" id="PTHR12789:SF0">
    <property type="entry name" value="DENSITY-REGULATED PROTEIN"/>
    <property type="match status" value="1"/>
</dbReference>
<comment type="similarity">
    <text evidence="1">Belongs to the SUI1 family.</text>
</comment>
<dbReference type="GO" id="GO:0001731">
    <property type="term" value="P:formation of translation preinitiation complex"/>
    <property type="evidence" value="ECO:0007669"/>
    <property type="project" value="TreeGrafter"/>
</dbReference>
<feature type="domain" description="SUI1" evidence="4">
    <location>
        <begin position="46"/>
        <end position="106"/>
    </location>
</feature>
<dbReference type="PROSITE" id="PS50296">
    <property type="entry name" value="SUI1"/>
    <property type="match status" value="1"/>
</dbReference>
<accession>A0A1T5D7I3</accession>
<evidence type="ECO:0000259" key="4">
    <source>
        <dbReference type="PROSITE" id="PS50296"/>
    </source>
</evidence>
<sequence length="114" mass="12476">MSKKNKGLSGVVYSTDPDFEYQEEFAELQNTPTPREQDLRIQLDRKQRGGKAVTLITGFRGTADDLASLGKKLKQKCGVGGSAKDGEIIIQGDFRDKVLLLLQSEGYKVKKAGG</sequence>
<evidence type="ECO:0000313" key="5">
    <source>
        <dbReference type="EMBL" id="SKB67748.1"/>
    </source>
</evidence>
<dbReference type="GO" id="GO:0006417">
    <property type="term" value="P:regulation of translation"/>
    <property type="evidence" value="ECO:0007669"/>
    <property type="project" value="UniProtKB-KW"/>
</dbReference>
<keyword evidence="3" id="KW-0648">Protein biosynthesis</keyword>
<keyword evidence="2" id="KW-0810">Translation regulation</keyword>
<dbReference type="OrthoDB" id="9792915at2"/>
<keyword evidence="6" id="KW-1185">Reference proteome</keyword>
<dbReference type="STRING" id="572036.SAMN05661099_2195"/>
<dbReference type="InterPro" id="IPR001950">
    <property type="entry name" value="SUI1"/>
</dbReference>
<gene>
    <name evidence="5" type="ORF">SAMN05661099_2195</name>
</gene>
<evidence type="ECO:0000313" key="6">
    <source>
        <dbReference type="Proteomes" id="UP000189981"/>
    </source>
</evidence>
<dbReference type="GO" id="GO:0003743">
    <property type="term" value="F:translation initiation factor activity"/>
    <property type="evidence" value="ECO:0007669"/>
    <property type="project" value="UniProtKB-KW"/>
</dbReference>
<proteinExistence type="inferred from homology"/>
<dbReference type="InterPro" id="IPR036877">
    <property type="entry name" value="SUI1_dom_sf"/>
</dbReference>
<dbReference type="InterPro" id="IPR005872">
    <property type="entry name" value="SUI1_arc_bac"/>
</dbReference>
<dbReference type="RefSeq" id="WP_079702717.1">
    <property type="nucleotide sequence ID" value="NZ_FUYR01000002.1"/>
</dbReference>
<dbReference type="CDD" id="cd11567">
    <property type="entry name" value="YciH_like"/>
    <property type="match status" value="1"/>
</dbReference>
<organism evidence="5 6">
    <name type="scientific">Daejeonella lutea</name>
    <dbReference type="NCBI Taxonomy" id="572036"/>
    <lineage>
        <taxon>Bacteria</taxon>
        <taxon>Pseudomonadati</taxon>
        <taxon>Bacteroidota</taxon>
        <taxon>Sphingobacteriia</taxon>
        <taxon>Sphingobacteriales</taxon>
        <taxon>Sphingobacteriaceae</taxon>
        <taxon>Daejeonella</taxon>
    </lineage>
</organism>
<dbReference type="GO" id="GO:0002188">
    <property type="term" value="P:translation reinitiation"/>
    <property type="evidence" value="ECO:0007669"/>
    <property type="project" value="TreeGrafter"/>
</dbReference>
<dbReference type="AlphaFoldDB" id="A0A1T5D7I3"/>
<dbReference type="EMBL" id="FUYR01000002">
    <property type="protein sequence ID" value="SKB67748.1"/>
    <property type="molecule type" value="Genomic_DNA"/>
</dbReference>
<evidence type="ECO:0000256" key="2">
    <source>
        <dbReference type="ARBA" id="ARBA00022845"/>
    </source>
</evidence>
<dbReference type="PIRSF" id="PIRSF037511">
    <property type="entry name" value="Transl_init_SUI1_pro"/>
    <property type="match status" value="1"/>
</dbReference>